<dbReference type="Proteomes" id="UP000254259">
    <property type="component" value="Plasmid CBM2636p"/>
</dbReference>
<dbReference type="GO" id="GO:0000976">
    <property type="term" value="F:transcription cis-regulatory region binding"/>
    <property type="evidence" value="ECO:0007669"/>
    <property type="project" value="TreeGrafter"/>
</dbReference>
<dbReference type="PROSITE" id="PS50977">
    <property type="entry name" value="HTH_TETR_2"/>
    <property type="match status" value="1"/>
</dbReference>
<dbReference type="InterPro" id="IPR001647">
    <property type="entry name" value="HTH_TetR"/>
</dbReference>
<evidence type="ECO:0000259" key="3">
    <source>
        <dbReference type="PROSITE" id="PS50977"/>
    </source>
</evidence>
<dbReference type="GO" id="GO:0003700">
    <property type="term" value="F:DNA-binding transcription factor activity"/>
    <property type="evidence" value="ECO:0007669"/>
    <property type="project" value="TreeGrafter"/>
</dbReference>
<reference evidence="7 8" key="1">
    <citation type="submission" date="2018-01" db="EMBL/GenBank/DDBJ databases">
        <authorList>
            <person name="Clerissi C."/>
        </authorList>
    </citation>
    <scope>NUCLEOTIDE SEQUENCE</scope>
    <source>
        <strain evidence="5">Cupriavidus taiwanensis LMG 19430</strain>
        <strain evidence="4">Cupriavidus taiwanensis STM 3521</strain>
        <strain evidence="6">Cupriavidus taiwanensis SWF 66322</strain>
        <plasmid evidence="8">cbm2589_p</plasmid>
        <plasmid evidence="7">cbm2636p</plasmid>
        <plasmid evidence="6">CBM2636p</plasmid>
    </source>
</reference>
<keyword evidence="6" id="KW-0614">Plasmid</keyword>
<name>A0A375CRU6_9BURK</name>
<dbReference type="Proteomes" id="UP000257016">
    <property type="component" value="Unassembled WGS sequence"/>
</dbReference>
<dbReference type="Proteomes" id="UP000256297">
    <property type="component" value="Plasmid CBM2589_p"/>
</dbReference>
<dbReference type="EMBL" id="LT984815">
    <property type="protein sequence ID" value="SPD69168.1"/>
    <property type="molecule type" value="Genomic_DNA"/>
</dbReference>
<geneLocation type="plasmid" evidence="8">
    <name>cbm2589_p</name>
</geneLocation>
<organism evidence="5">
    <name type="scientific">Cupriavidus taiwanensis</name>
    <dbReference type="NCBI Taxonomy" id="164546"/>
    <lineage>
        <taxon>Bacteria</taxon>
        <taxon>Pseudomonadati</taxon>
        <taxon>Pseudomonadota</taxon>
        <taxon>Betaproteobacteria</taxon>
        <taxon>Burkholderiales</taxon>
        <taxon>Burkholderiaceae</taxon>
        <taxon>Cupriavidus</taxon>
    </lineage>
</organism>
<gene>
    <name evidence="5" type="ORF">CBM2586_P60006</name>
    <name evidence="4" type="ORF">CBM2589_P50006</name>
    <name evidence="6" type="ORF">CBM2636_P10079</name>
</gene>
<dbReference type="SUPFAM" id="SSF48498">
    <property type="entry name" value="Tetracyclin repressor-like, C-terminal domain"/>
    <property type="match status" value="1"/>
</dbReference>
<dbReference type="PANTHER" id="PTHR30055:SF226">
    <property type="entry name" value="HTH-TYPE TRANSCRIPTIONAL REGULATOR PKSA"/>
    <property type="match status" value="1"/>
</dbReference>
<geneLocation type="plasmid" evidence="6">
    <name>CBM2636p</name>
</geneLocation>
<evidence type="ECO:0000313" key="6">
    <source>
        <dbReference type="EMBL" id="SPD69168.1"/>
    </source>
</evidence>
<geneLocation type="plasmid" evidence="7">
    <name>cbm2636p</name>
</geneLocation>
<evidence type="ECO:0000313" key="5">
    <source>
        <dbReference type="EMBL" id="SOY78154.1"/>
    </source>
</evidence>
<dbReference type="InterPro" id="IPR050109">
    <property type="entry name" value="HTH-type_TetR-like_transc_reg"/>
</dbReference>
<dbReference type="EMBL" id="OFSN01000063">
    <property type="protein sequence ID" value="SOY78154.1"/>
    <property type="molecule type" value="Genomic_DNA"/>
</dbReference>
<feature type="DNA-binding region" description="H-T-H motif" evidence="2">
    <location>
        <begin position="87"/>
        <end position="106"/>
    </location>
</feature>
<accession>A0A375CRU6</accession>
<proteinExistence type="predicted"/>
<dbReference type="EMBL" id="OFSP01000073">
    <property type="protein sequence ID" value="SOY77199.1"/>
    <property type="molecule type" value="Genomic_DNA"/>
</dbReference>
<dbReference type="InterPro" id="IPR009057">
    <property type="entry name" value="Homeodomain-like_sf"/>
</dbReference>
<dbReference type="Gene3D" id="1.10.357.10">
    <property type="entry name" value="Tetracycline Repressor, domain 2"/>
    <property type="match status" value="1"/>
</dbReference>
<keyword evidence="1 2" id="KW-0238">DNA-binding</keyword>
<dbReference type="InterPro" id="IPR036271">
    <property type="entry name" value="Tet_transcr_reg_TetR-rel_C_sf"/>
</dbReference>
<dbReference type="PANTHER" id="PTHR30055">
    <property type="entry name" value="HTH-TYPE TRANSCRIPTIONAL REGULATOR RUTR"/>
    <property type="match status" value="1"/>
</dbReference>
<protein>
    <submittedName>
        <fullName evidence="5">Transcriptional regulator, TetR</fullName>
    </submittedName>
</protein>
<dbReference type="PRINTS" id="PR00455">
    <property type="entry name" value="HTHTETR"/>
</dbReference>
<evidence type="ECO:0000313" key="4">
    <source>
        <dbReference type="EMBL" id="SOY77199.1"/>
    </source>
</evidence>
<dbReference type="SUPFAM" id="SSF46689">
    <property type="entry name" value="Homeodomain-like"/>
    <property type="match status" value="1"/>
</dbReference>
<evidence type="ECO:0000313" key="8">
    <source>
        <dbReference type="Proteomes" id="UP000256297"/>
    </source>
</evidence>
<evidence type="ECO:0000256" key="1">
    <source>
        <dbReference type="ARBA" id="ARBA00023125"/>
    </source>
</evidence>
<feature type="domain" description="HTH tetR-type" evidence="3">
    <location>
        <begin position="64"/>
        <end position="124"/>
    </location>
</feature>
<sequence>MRASGCRIIRGNGVASWARGDSAWHNRRTAIAWTAVPMRKQNYGRFDMQDLPNGHRVRIRRRGADKHPLILKAARELVAQSGFREAQMTAIADAAGIAIGTLYRYFPSKTELMIEVVKSAAQREVEVVAGIAMRDGAACEKLGAAAWTFASRALRGRRLAHALVAEPVEPDVESARLTYHRALSRVFKTIIEQGITEKAFPAQNAAASADCIVGCLFEGLVVPLSNEAAEASTSLSAHATAIITFCLRGVAGQMLSFPPPSAA</sequence>
<evidence type="ECO:0000256" key="2">
    <source>
        <dbReference type="PROSITE-ProRule" id="PRU00335"/>
    </source>
</evidence>
<dbReference type="Pfam" id="PF00440">
    <property type="entry name" value="TetR_N"/>
    <property type="match status" value="1"/>
</dbReference>
<evidence type="ECO:0000313" key="7">
    <source>
        <dbReference type="Proteomes" id="UP000254259"/>
    </source>
</evidence>
<dbReference type="AlphaFoldDB" id="A0A375CRU6"/>
<dbReference type="Gene3D" id="1.10.10.60">
    <property type="entry name" value="Homeodomain-like"/>
    <property type="match status" value="1"/>
</dbReference>